<dbReference type="PROSITE" id="PS50110">
    <property type="entry name" value="RESPONSE_REGULATORY"/>
    <property type="match status" value="1"/>
</dbReference>
<proteinExistence type="predicted"/>
<dbReference type="SMART" id="SM00448">
    <property type="entry name" value="REC"/>
    <property type="match status" value="1"/>
</dbReference>
<evidence type="ECO:0000313" key="5">
    <source>
        <dbReference type="Proteomes" id="UP000185622"/>
    </source>
</evidence>
<gene>
    <name evidence="4" type="ORF">BMG03_05125</name>
</gene>
<dbReference type="PANTHER" id="PTHR44591">
    <property type="entry name" value="STRESS RESPONSE REGULATOR PROTEIN 1"/>
    <property type="match status" value="1"/>
</dbReference>
<keyword evidence="1 2" id="KW-0597">Phosphoprotein</keyword>
<accession>A0ABN4XHH8</accession>
<dbReference type="Proteomes" id="UP000185622">
    <property type="component" value="Chromosome"/>
</dbReference>
<evidence type="ECO:0000313" key="4">
    <source>
        <dbReference type="EMBL" id="AQS49729.1"/>
    </source>
</evidence>
<feature type="domain" description="Response regulatory" evidence="3">
    <location>
        <begin position="7"/>
        <end position="117"/>
    </location>
</feature>
<keyword evidence="5" id="KW-1185">Reference proteome</keyword>
<dbReference type="InterPro" id="IPR011006">
    <property type="entry name" value="CheY-like_superfamily"/>
</dbReference>
<dbReference type="InterPro" id="IPR001789">
    <property type="entry name" value="Sig_transdc_resp-reg_receiver"/>
</dbReference>
<sequence length="117" mass="12711">MRNDAIKVLVVEDEAIIRMDLVLGLEELGYDVIEANSADAALNLLEARHEIDLLITDIDMPGKMDGVGLAHEVRRRFSACQIIIMSGHAAPETLDLPKRSAFVSKPISPGELAAAFT</sequence>
<evidence type="ECO:0000259" key="3">
    <source>
        <dbReference type="PROSITE" id="PS50110"/>
    </source>
</evidence>
<dbReference type="SUPFAM" id="SSF52172">
    <property type="entry name" value="CheY-like"/>
    <property type="match status" value="1"/>
</dbReference>
<dbReference type="Gene3D" id="3.40.50.2300">
    <property type="match status" value="1"/>
</dbReference>
<evidence type="ECO:0000256" key="2">
    <source>
        <dbReference type="PROSITE-ProRule" id="PRU00169"/>
    </source>
</evidence>
<feature type="modified residue" description="4-aspartylphosphate" evidence="2">
    <location>
        <position position="57"/>
    </location>
</feature>
<name>A0ABN4XHH8_9RHOB</name>
<dbReference type="PANTHER" id="PTHR44591:SF21">
    <property type="entry name" value="TWO-COMPONENT RESPONSE REGULATOR"/>
    <property type="match status" value="1"/>
</dbReference>
<dbReference type="EMBL" id="CP019437">
    <property type="protein sequence ID" value="AQS49729.1"/>
    <property type="molecule type" value="Genomic_DNA"/>
</dbReference>
<dbReference type="InterPro" id="IPR050595">
    <property type="entry name" value="Bact_response_regulator"/>
</dbReference>
<organism evidence="4 5">
    <name type="scientific">Thioclava nitratireducens</name>
    <dbReference type="NCBI Taxonomy" id="1915078"/>
    <lineage>
        <taxon>Bacteria</taxon>
        <taxon>Pseudomonadati</taxon>
        <taxon>Pseudomonadota</taxon>
        <taxon>Alphaproteobacteria</taxon>
        <taxon>Rhodobacterales</taxon>
        <taxon>Paracoccaceae</taxon>
        <taxon>Thioclava</taxon>
    </lineage>
</organism>
<dbReference type="Pfam" id="PF00072">
    <property type="entry name" value="Response_reg"/>
    <property type="match status" value="1"/>
</dbReference>
<reference evidence="4 5" key="1">
    <citation type="submission" date="2017-01" db="EMBL/GenBank/DDBJ databases">
        <title>The complete genome sequence of a sulfur-oxidizing marine bacterium Thioclava sp. 25B10_4T.</title>
        <authorList>
            <person name="Liu Y."/>
            <person name="Lai Q."/>
            <person name="Shao Z."/>
        </authorList>
    </citation>
    <scope>NUCLEOTIDE SEQUENCE [LARGE SCALE GENOMIC DNA]</scope>
    <source>
        <strain evidence="4 5">25B10_4</strain>
    </source>
</reference>
<protein>
    <recommendedName>
        <fullName evidence="3">Response regulatory domain-containing protein</fullName>
    </recommendedName>
</protein>
<evidence type="ECO:0000256" key="1">
    <source>
        <dbReference type="ARBA" id="ARBA00022553"/>
    </source>
</evidence>